<reference evidence="3" key="2">
    <citation type="submission" date="2015-09" db="EMBL/GenBank/DDBJ databases">
        <title>Cronobacter genome sequencing and assembly.</title>
        <authorList>
            <person name="Descombes P."/>
            <person name="Baert L."/>
            <person name="Ngom-Bru C."/>
            <person name="Barretto C."/>
        </authorList>
    </citation>
    <scope>NUCLEOTIDE SEQUENCE [LARGE SCALE GENOMIC DNA]</scope>
    <source>
        <strain evidence="3">NCTC 9529</strain>
        <plasmid evidence="3">pCUNV1</plasmid>
    </source>
</reference>
<keyword evidence="2" id="KW-0812">Transmembrane</keyword>
<dbReference type="RefSeq" id="WP_007705929.1">
    <property type="nucleotide sequence ID" value="NZ_AJKW01000027.1"/>
</dbReference>
<reference evidence="1 3" key="3">
    <citation type="journal article" date="2016" name="Genome Announc.">
        <title>Fully Closed Genome Sequences of Five Type Strains of the Genus Cronobacter and One Cronobacter sakazakii Strain.</title>
        <authorList>
            <person name="Moine D."/>
            <person name="Kassam M."/>
            <person name="Baert L."/>
            <person name="Tang Y."/>
            <person name="Barretto C."/>
            <person name="Ngom Bru C."/>
            <person name="Klijn A."/>
            <person name="Descombes P."/>
        </authorList>
    </citation>
    <scope>NUCLEOTIDE SEQUENCE [LARGE SCALE GENOMIC DNA]</scope>
    <source>
        <strain evidence="1 3">NCTC 9529</strain>
    </source>
</reference>
<dbReference type="KEGG" id="cui:AFK65_20280"/>
<evidence type="ECO:0000313" key="3">
    <source>
        <dbReference type="Proteomes" id="UP000061974"/>
    </source>
</evidence>
<dbReference type="Proteomes" id="UP000254849">
    <property type="component" value="Unassembled WGS sequence"/>
</dbReference>
<organism evidence="1 3">
    <name type="scientific">Cronobacter universalis NCTC 9529</name>
    <dbReference type="NCBI Taxonomy" id="1074000"/>
    <lineage>
        <taxon>Bacteria</taxon>
        <taxon>Pseudomonadati</taxon>
        <taxon>Pseudomonadota</taxon>
        <taxon>Gammaproteobacteria</taxon>
        <taxon>Enterobacterales</taxon>
        <taxon>Enterobacteriaceae</taxon>
        <taxon>Cronobacter</taxon>
    </lineage>
</organism>
<reference evidence="2 4" key="4">
    <citation type="submission" date="2018-06" db="EMBL/GenBank/DDBJ databases">
        <authorList>
            <consortium name="Pathogen Informatics"/>
            <person name="Doyle S."/>
        </authorList>
    </citation>
    <scope>NUCLEOTIDE SEQUENCE [LARGE SCALE GENOMIC DNA]</scope>
    <source>
        <strain evidence="4">NCTC 9529</strain>
        <strain evidence="2">NCTC9529</strain>
    </source>
</reference>
<dbReference type="Proteomes" id="UP000061974">
    <property type="component" value="Plasmid pCUNV1"/>
</dbReference>
<gene>
    <name evidence="1" type="ORF">AFK65_20280</name>
    <name evidence="2" type="ORF">NCTC9529_04159</name>
</gene>
<keyword evidence="4" id="KW-1185">Reference proteome</keyword>
<protein>
    <submittedName>
        <fullName evidence="2">Predicted transmembrane transcriptional regulator (Anti-sigma factor)</fullName>
    </submittedName>
</protein>
<dbReference type="EMBL" id="UFYH01000002">
    <property type="protein sequence ID" value="STE84830.1"/>
    <property type="molecule type" value="Genomic_DNA"/>
</dbReference>
<name>A0AAC8VU64_9ENTR</name>
<keyword evidence="2" id="KW-0472">Membrane</keyword>
<dbReference type="EMBL" id="CP012258">
    <property type="protein sequence ID" value="ALB57043.1"/>
    <property type="molecule type" value="Genomic_DNA"/>
</dbReference>
<proteinExistence type="predicted"/>
<dbReference type="AlphaFoldDB" id="A0AAC8VU64"/>
<sequence>MKSETFTPPYSDEAIVAWLDGEMNETDAQRFQAQMAEDPALTGRVGALSLNTSALRQAFAPLLDDAPLSRMQQRLDDAASTQAENQRASGISRRALIAASVGFMTLGTGLGYWLNKAAALPDGSEKIRDLEAQYMSLYSAETLLDADASPAALARGLQRAGQDLALTLRADQLTLHDAELKMVRMLRYDTQPIAQVAWLHPEYGPMALCISREALQSDTDFFAENRHGMNLIWWRRHGYQFVFIGRHPSSLLAKTARQLKHMLAASR</sequence>
<reference evidence="3" key="1">
    <citation type="submission" date="2015-07" db="EMBL/GenBank/DDBJ databases">
        <authorList>
            <person name="Moine D."/>
            <person name="Kassam M."/>
        </authorList>
    </citation>
    <scope>NUCLEOTIDE SEQUENCE [LARGE SCALE GENOMIC DNA]</scope>
    <source>
        <strain evidence="3">NCTC 9529</strain>
        <plasmid evidence="3">pCUNV1</plasmid>
    </source>
</reference>
<evidence type="ECO:0000313" key="4">
    <source>
        <dbReference type="Proteomes" id="UP000254849"/>
    </source>
</evidence>
<evidence type="ECO:0000313" key="1">
    <source>
        <dbReference type="EMBL" id="ALB57043.1"/>
    </source>
</evidence>
<geneLocation type="plasmid" evidence="1 3">
    <name>pCUNV1</name>
</geneLocation>
<accession>A0AAC8VU64</accession>
<keyword evidence="1" id="KW-0614">Plasmid</keyword>
<evidence type="ECO:0000313" key="2">
    <source>
        <dbReference type="EMBL" id="STE84830.1"/>
    </source>
</evidence>